<accession>S3K2B3</accession>
<dbReference type="HOGENOM" id="CLU_681423_0_0_12"/>
<dbReference type="InterPro" id="IPR001789">
    <property type="entry name" value="Sig_transdc_resp-reg_receiver"/>
</dbReference>
<evidence type="ECO:0000256" key="1">
    <source>
        <dbReference type="ARBA" id="ARBA00022553"/>
    </source>
</evidence>
<name>S3K2B3_TREMA</name>
<keyword evidence="5" id="KW-1185">Reference proteome</keyword>
<evidence type="ECO:0000256" key="2">
    <source>
        <dbReference type="PROSITE-ProRule" id="PRU00169"/>
    </source>
</evidence>
<dbReference type="InterPro" id="IPR011006">
    <property type="entry name" value="CheY-like_superfamily"/>
</dbReference>
<sequence>MKQVLLIDTPPLFREFFKEKLTSEKIGVETLGKRGDAFAKTVSLLPDLIIIDVSESIDDLTDFFEKKRADPNAFSIPIILTGPDPSREVLAKLPTYQVIKYFNKPIKFDIFFEFIGQTLRTPLSIDTTPSIMELHLNKNIIFIEIAQALNRDKLSLLKYKIDEMIEANKLTSPKIVLMISNLTLTFMDAVNVELLLHNVSSDSRIQRKNIKILSTDPFIRDFIDGHEEFRGIEVAEELSQVLKTLVNRESPGNIADIINEDILSTTEAANEGTVEMRFFSESGVLNTNDPNAKAQKLQAAIVDDDPITRKILEKAFSSLNSSTDMFDSGSKFLAAANQKIYDIVILDIFMPGISGFDILANLQAKRYPSPVIIYSSTAQKTSVMQALSLGAKAYLVKPMKPEAFIQKVLEVLNTRI</sequence>
<dbReference type="EMBL" id="ATFF01000002">
    <property type="protein sequence ID" value="EPF32383.1"/>
    <property type="molecule type" value="Genomic_DNA"/>
</dbReference>
<feature type="domain" description="Response regulatory" evidence="3">
    <location>
        <begin position="298"/>
        <end position="412"/>
    </location>
</feature>
<organism evidence="4 5">
    <name type="scientific">Treponema maltophilum ATCC 51939</name>
    <dbReference type="NCBI Taxonomy" id="1125699"/>
    <lineage>
        <taxon>Bacteria</taxon>
        <taxon>Pseudomonadati</taxon>
        <taxon>Spirochaetota</taxon>
        <taxon>Spirochaetia</taxon>
        <taxon>Spirochaetales</taxon>
        <taxon>Treponemataceae</taxon>
        <taxon>Treponema</taxon>
    </lineage>
</organism>
<dbReference type="PROSITE" id="PS50110">
    <property type="entry name" value="RESPONSE_REGULATORY"/>
    <property type="match status" value="2"/>
</dbReference>
<feature type="domain" description="Response regulatory" evidence="3">
    <location>
        <begin position="3"/>
        <end position="119"/>
    </location>
</feature>
<evidence type="ECO:0000313" key="5">
    <source>
        <dbReference type="Proteomes" id="UP000014541"/>
    </source>
</evidence>
<keyword evidence="1 2" id="KW-0597">Phosphoprotein</keyword>
<dbReference type="SUPFAM" id="SSF52172">
    <property type="entry name" value="CheY-like"/>
    <property type="match status" value="2"/>
</dbReference>
<dbReference type="Pfam" id="PF00072">
    <property type="entry name" value="Response_reg"/>
    <property type="match status" value="1"/>
</dbReference>
<protein>
    <recommendedName>
        <fullName evidence="3">Response regulatory domain-containing protein</fullName>
    </recommendedName>
</protein>
<dbReference type="RefSeq" id="WP_016524680.1">
    <property type="nucleotide sequence ID" value="NZ_KE332518.1"/>
</dbReference>
<evidence type="ECO:0000313" key="4">
    <source>
        <dbReference type="EMBL" id="EPF32383.1"/>
    </source>
</evidence>
<evidence type="ECO:0000259" key="3">
    <source>
        <dbReference type="PROSITE" id="PS50110"/>
    </source>
</evidence>
<feature type="modified residue" description="4-aspartylphosphate" evidence="2">
    <location>
        <position position="52"/>
    </location>
</feature>
<reference evidence="4 5" key="1">
    <citation type="submission" date="2013-04" db="EMBL/GenBank/DDBJ databases">
        <title>The Genome Sequence of Treponema maltophilum ATCC 51939.</title>
        <authorList>
            <consortium name="The Broad Institute Genomics Platform"/>
            <person name="Earl A."/>
            <person name="Ward D."/>
            <person name="Feldgarden M."/>
            <person name="Gevers D."/>
            <person name="Leonetti C."/>
            <person name="Blanton J.M."/>
            <person name="Dewhirst F.E."/>
            <person name="Izard J."/>
            <person name="Walker B."/>
            <person name="Young S."/>
            <person name="Zeng Q."/>
            <person name="Gargeya S."/>
            <person name="Fitzgerald M."/>
            <person name="Haas B."/>
            <person name="Abouelleil A."/>
            <person name="Allen A.W."/>
            <person name="Alvarado L."/>
            <person name="Arachchi H.M."/>
            <person name="Berlin A.M."/>
            <person name="Chapman S.B."/>
            <person name="Gainer-Dewar J."/>
            <person name="Goldberg J."/>
            <person name="Griggs A."/>
            <person name="Gujja S."/>
            <person name="Hansen M."/>
            <person name="Howarth C."/>
            <person name="Imamovic A."/>
            <person name="Ireland A."/>
            <person name="Larimer J."/>
            <person name="McCowan C."/>
            <person name="Murphy C."/>
            <person name="Pearson M."/>
            <person name="Poon T.W."/>
            <person name="Priest M."/>
            <person name="Roberts A."/>
            <person name="Saif S."/>
            <person name="Shea T."/>
            <person name="Sisk P."/>
            <person name="Sykes S."/>
            <person name="Wortman J."/>
            <person name="Nusbaum C."/>
            <person name="Birren B."/>
        </authorList>
    </citation>
    <scope>NUCLEOTIDE SEQUENCE [LARGE SCALE GENOMIC DNA]</scope>
    <source>
        <strain evidence="4 5">ATCC 51939</strain>
    </source>
</reference>
<proteinExistence type="predicted"/>
<gene>
    <name evidence="4" type="ORF">HMPREF9194_00381</name>
</gene>
<dbReference type="PANTHER" id="PTHR44591">
    <property type="entry name" value="STRESS RESPONSE REGULATOR PROTEIN 1"/>
    <property type="match status" value="1"/>
</dbReference>
<dbReference type="InterPro" id="IPR050595">
    <property type="entry name" value="Bact_response_regulator"/>
</dbReference>
<dbReference type="GO" id="GO:0000160">
    <property type="term" value="P:phosphorelay signal transduction system"/>
    <property type="evidence" value="ECO:0007669"/>
    <property type="project" value="InterPro"/>
</dbReference>
<dbReference type="PANTHER" id="PTHR44591:SF3">
    <property type="entry name" value="RESPONSE REGULATORY DOMAIN-CONTAINING PROTEIN"/>
    <property type="match status" value="1"/>
</dbReference>
<dbReference type="STRING" id="1125699.HMPREF9194_00381"/>
<feature type="modified residue" description="4-aspartylphosphate" evidence="2">
    <location>
        <position position="347"/>
    </location>
</feature>
<dbReference type="PATRIC" id="fig|1125699.3.peg.382"/>
<dbReference type="AlphaFoldDB" id="S3K2B3"/>
<dbReference type="Gene3D" id="3.40.50.2300">
    <property type="match status" value="2"/>
</dbReference>
<comment type="caution">
    <text evidence="4">The sequence shown here is derived from an EMBL/GenBank/DDBJ whole genome shotgun (WGS) entry which is preliminary data.</text>
</comment>
<dbReference type="SMART" id="SM00448">
    <property type="entry name" value="REC"/>
    <property type="match status" value="1"/>
</dbReference>
<dbReference type="Proteomes" id="UP000014541">
    <property type="component" value="Unassembled WGS sequence"/>
</dbReference>
<dbReference type="OrthoDB" id="330124at2"/>
<dbReference type="CDD" id="cd00156">
    <property type="entry name" value="REC"/>
    <property type="match status" value="1"/>
</dbReference>
<dbReference type="eggNOG" id="COG0745">
    <property type="taxonomic scope" value="Bacteria"/>
</dbReference>